<dbReference type="PANTHER" id="PTHR11060">
    <property type="entry name" value="PROTEIN MEMO1"/>
    <property type="match status" value="1"/>
</dbReference>
<protein>
    <recommendedName>
        <fullName evidence="2">MEMO1 family protein KME65_17660</fullName>
    </recommendedName>
</protein>
<dbReference type="PANTHER" id="PTHR11060:SF0">
    <property type="entry name" value="PROTEIN MEMO1"/>
    <property type="match status" value="1"/>
</dbReference>
<dbReference type="Proteomes" id="UP000770889">
    <property type="component" value="Unassembled WGS sequence"/>
</dbReference>
<dbReference type="Gene3D" id="3.40.830.10">
    <property type="entry name" value="LigB-like"/>
    <property type="match status" value="1"/>
</dbReference>
<comment type="similarity">
    <text evidence="1 2">Belongs to the MEMO1 family.</text>
</comment>
<evidence type="ECO:0000313" key="3">
    <source>
        <dbReference type="EMBL" id="MBT2990787.1"/>
    </source>
</evidence>
<name>A0A944MCB5_9GAMM</name>
<evidence type="ECO:0000256" key="1">
    <source>
        <dbReference type="ARBA" id="ARBA00006315"/>
    </source>
</evidence>
<proteinExistence type="inferred from homology"/>
<comment type="caution">
    <text evidence="3">The sequence shown here is derived from an EMBL/GenBank/DDBJ whole genome shotgun (WGS) entry which is preliminary data.</text>
</comment>
<dbReference type="HAMAP" id="MF_00055">
    <property type="entry name" value="MEMO1"/>
    <property type="match status" value="1"/>
</dbReference>
<sequence length="266" mass="28517">MTTIRKPAVSDLFYPGDEDSLQSMVSGYLDSVAESGNPPKAVIVPHAGYIYSGPIAASAYARLAAAAGRISRVVLLGPSHRVPFYGLASSEADYFRTPLGDIPIDRQALEALEALPQVVRLEAAHAQEHSLEVQLPFLQSVLQDFNLVPLVVGDASGEQVAEVLNRLWGGQETLIVISSDLSHYHDYATAQRMDRATSDAILTLHPERLGYEDACGRIPVQGLLLEAKRLGLQGELIDLRNSGDTAGSKEQVVGYGAYAFTGSEAA</sequence>
<dbReference type="InterPro" id="IPR002737">
    <property type="entry name" value="MEMO1_fam"/>
</dbReference>
<dbReference type="CDD" id="cd07361">
    <property type="entry name" value="MEMO_like"/>
    <property type="match status" value="1"/>
</dbReference>
<evidence type="ECO:0000256" key="2">
    <source>
        <dbReference type="HAMAP-Rule" id="MF_00055"/>
    </source>
</evidence>
<accession>A0A944MCB5</accession>
<dbReference type="AlphaFoldDB" id="A0A944MCB5"/>
<reference evidence="3 4" key="1">
    <citation type="submission" date="2021-05" db="EMBL/GenBank/DDBJ databases">
        <title>Genetic and Functional Diversity in Clade A Lucinid endosymbionts from the Bahamas.</title>
        <authorList>
            <person name="Giani N.M."/>
            <person name="Engel A.S."/>
            <person name="Campbell B.J."/>
        </authorList>
    </citation>
    <scope>NUCLEOTIDE SEQUENCE [LARGE SCALE GENOMIC DNA]</scope>
    <source>
        <strain evidence="3">LUC16012Gg_MoonRockCtena</strain>
    </source>
</reference>
<gene>
    <name evidence="3" type="primary">amrB</name>
    <name evidence="3" type="ORF">KME65_17660</name>
</gene>
<organism evidence="3 4">
    <name type="scientific">Candidatus Thiodiazotropha taylori</name>
    <dbReference type="NCBI Taxonomy" id="2792791"/>
    <lineage>
        <taxon>Bacteria</taxon>
        <taxon>Pseudomonadati</taxon>
        <taxon>Pseudomonadota</taxon>
        <taxon>Gammaproteobacteria</taxon>
        <taxon>Chromatiales</taxon>
        <taxon>Sedimenticolaceae</taxon>
        <taxon>Candidatus Thiodiazotropha</taxon>
    </lineage>
</organism>
<dbReference type="EMBL" id="JAHHGM010000021">
    <property type="protein sequence ID" value="MBT2990787.1"/>
    <property type="molecule type" value="Genomic_DNA"/>
</dbReference>
<dbReference type="Pfam" id="PF01875">
    <property type="entry name" value="Memo"/>
    <property type="match status" value="1"/>
</dbReference>
<evidence type="ECO:0000313" key="4">
    <source>
        <dbReference type="Proteomes" id="UP000770889"/>
    </source>
</evidence>
<dbReference type="NCBIfam" id="TIGR04336">
    <property type="entry name" value="AmmeMemoSam_B"/>
    <property type="match status" value="1"/>
</dbReference>